<dbReference type="Proteomes" id="UP000032900">
    <property type="component" value="Unassembled WGS sequence"/>
</dbReference>
<reference evidence="1 2" key="1">
    <citation type="journal article" date="2015" name="Microbes Environ.">
        <title>Distribution and evolution of nitrogen fixation genes in the phylum bacteroidetes.</title>
        <authorList>
            <person name="Inoue J."/>
            <person name="Oshima K."/>
            <person name="Suda W."/>
            <person name="Sakamoto M."/>
            <person name="Iino T."/>
            <person name="Noda S."/>
            <person name="Hongoh Y."/>
            <person name="Hattori M."/>
            <person name="Ohkuma M."/>
        </authorList>
    </citation>
    <scope>NUCLEOTIDE SEQUENCE [LARGE SCALE GENOMIC DNA]</scope>
    <source>
        <strain evidence="1">JCM 15548</strain>
    </source>
</reference>
<comment type="caution">
    <text evidence="1">The sequence shown here is derived from an EMBL/GenBank/DDBJ whole genome shotgun (WGS) entry which is preliminary data.</text>
</comment>
<evidence type="ECO:0000313" key="2">
    <source>
        <dbReference type="Proteomes" id="UP000032900"/>
    </source>
</evidence>
<evidence type="ECO:0000313" key="1">
    <source>
        <dbReference type="EMBL" id="GAO30672.1"/>
    </source>
</evidence>
<name>A0A0E9LYL4_9BACT</name>
<dbReference type="EMBL" id="BAZW01000027">
    <property type="protein sequence ID" value="GAO30672.1"/>
    <property type="molecule type" value="Genomic_DNA"/>
</dbReference>
<organism evidence="1 2">
    <name type="scientific">Geofilum rubicundum JCM 15548</name>
    <dbReference type="NCBI Taxonomy" id="1236989"/>
    <lineage>
        <taxon>Bacteria</taxon>
        <taxon>Pseudomonadati</taxon>
        <taxon>Bacteroidota</taxon>
        <taxon>Bacteroidia</taxon>
        <taxon>Marinilabiliales</taxon>
        <taxon>Marinilabiliaceae</taxon>
        <taxon>Geofilum</taxon>
    </lineage>
</organism>
<proteinExistence type="predicted"/>
<accession>A0A0E9LYL4</accession>
<keyword evidence="2" id="KW-1185">Reference proteome</keyword>
<dbReference type="AlphaFoldDB" id="A0A0E9LYL4"/>
<dbReference type="STRING" id="1236989.JCM15548_12970"/>
<gene>
    <name evidence="1" type="ORF">JCM15548_12970</name>
</gene>
<sequence>MGIFVNAQKVTSNYVVTHNDTLICQDITVGAFKTTCTRLDGETIKMANKDVLRYAKDGKLMQRMPVYVYNQKTKRQDMMELIDYRNQVAVYKHEFYNGSSDHPDVNFYFYVHGDCIEIQKNPQLDDIKEFVMNWNKDDIQVADQQLTKK</sequence>
<protein>
    <submittedName>
        <fullName evidence="1">Uncharacterized protein</fullName>
    </submittedName>
</protein>